<evidence type="ECO:0000256" key="5">
    <source>
        <dbReference type="ARBA" id="ARBA00022473"/>
    </source>
</evidence>
<dbReference type="Proteomes" id="UP000549499">
    <property type="component" value="Unassembled WGS sequence"/>
</dbReference>
<dbReference type="PROSITE" id="PS01031">
    <property type="entry name" value="SHSP"/>
    <property type="match status" value="1"/>
</dbReference>
<dbReference type="AlphaFoldDB" id="A0A7K5HIC8"/>
<dbReference type="SUPFAM" id="SSF49764">
    <property type="entry name" value="HSP20-like chaperones"/>
    <property type="match status" value="1"/>
</dbReference>
<evidence type="ECO:0000313" key="14">
    <source>
        <dbReference type="Proteomes" id="UP000549499"/>
    </source>
</evidence>
<accession>A0A7K5HIC8</accession>
<evidence type="ECO:0000313" key="13">
    <source>
        <dbReference type="EMBL" id="NWS69028.1"/>
    </source>
</evidence>
<dbReference type="GO" id="GO:0030154">
    <property type="term" value="P:cell differentiation"/>
    <property type="evidence" value="ECO:0007669"/>
    <property type="project" value="UniProtKB-KW"/>
</dbReference>
<evidence type="ECO:0000256" key="9">
    <source>
        <dbReference type="ARBA" id="ARBA00023069"/>
    </source>
</evidence>
<evidence type="ECO:0000256" key="11">
    <source>
        <dbReference type="RuleBase" id="RU003616"/>
    </source>
</evidence>
<dbReference type="PANTHER" id="PTHR17125">
    <property type="entry name" value="OUTER DENSE FIBER PROTEIN 1"/>
    <property type="match status" value="1"/>
</dbReference>
<evidence type="ECO:0000256" key="3">
    <source>
        <dbReference type="ARBA" id="ARBA00004300"/>
    </source>
</evidence>
<evidence type="ECO:0000256" key="2">
    <source>
        <dbReference type="ARBA" id="ARBA00004230"/>
    </source>
</evidence>
<keyword evidence="9" id="KW-0966">Cell projection</keyword>
<dbReference type="PANTHER" id="PTHR17125:SF2">
    <property type="entry name" value="OUTER DENSE FIBER PROTEIN 1"/>
    <property type="match status" value="1"/>
</dbReference>
<dbReference type="GO" id="GO:0099513">
    <property type="term" value="C:polymeric cytoskeletal fiber"/>
    <property type="evidence" value="ECO:0007669"/>
    <property type="project" value="InterPro"/>
</dbReference>
<evidence type="ECO:0000256" key="8">
    <source>
        <dbReference type="ARBA" id="ARBA00022871"/>
    </source>
</evidence>
<proteinExistence type="inferred from homology"/>
<keyword evidence="9" id="KW-0969">Cilium</keyword>
<keyword evidence="5" id="KW-0217">Developmental protein</keyword>
<evidence type="ECO:0000256" key="6">
    <source>
        <dbReference type="ARBA" id="ARBA00022782"/>
    </source>
</evidence>
<dbReference type="InterPro" id="IPR002068">
    <property type="entry name" value="A-crystallin/Hsp20_dom"/>
</dbReference>
<keyword evidence="14" id="KW-1185">Reference proteome</keyword>
<comment type="similarity">
    <text evidence="10 11">Belongs to the small heat shock protein (HSP20) family.</text>
</comment>
<dbReference type="Gene3D" id="2.60.40.790">
    <property type="match status" value="1"/>
</dbReference>
<dbReference type="OrthoDB" id="1431247at2759"/>
<comment type="function">
    <text evidence="1">Component of the outer dense fibers (ODF) of spermatozoa. ODF are filamentous structures located on the outside of the axoneme in the midpiece and principal piece of the mammalian sperm tail and may help to maintain the passive elastic structures and elastic recoil of the sperm tail.</text>
</comment>
<keyword evidence="8" id="KW-0744">Spermatogenesis</keyword>
<comment type="caution">
    <text evidence="13">The sequence shown here is derived from an EMBL/GenBank/DDBJ whole genome shotgun (WGS) entry which is preliminary data.</text>
</comment>
<reference evidence="13 14" key="1">
    <citation type="submission" date="2019-09" db="EMBL/GenBank/DDBJ databases">
        <title>Bird 10,000 Genomes (B10K) Project - Family phase.</title>
        <authorList>
            <person name="Zhang G."/>
        </authorList>
    </citation>
    <scope>NUCLEOTIDE SEQUENCE [LARGE SCALE GENOMIC DNA]</scope>
    <source>
        <strain evidence="13">B10K-DU-003-44</strain>
        <tissue evidence="13">Muscle</tissue>
    </source>
</reference>
<evidence type="ECO:0000256" key="7">
    <source>
        <dbReference type="ARBA" id="ARBA00022846"/>
    </source>
</evidence>
<evidence type="ECO:0000259" key="12">
    <source>
        <dbReference type="PROSITE" id="PS01031"/>
    </source>
</evidence>
<feature type="domain" description="SHSP" evidence="12">
    <location>
        <begin position="1"/>
        <end position="83"/>
    </location>
</feature>
<dbReference type="EMBL" id="VYZB01000096">
    <property type="protein sequence ID" value="NWS69028.1"/>
    <property type="molecule type" value="Genomic_DNA"/>
</dbReference>
<evidence type="ECO:0000256" key="1">
    <source>
        <dbReference type="ARBA" id="ARBA00001979"/>
    </source>
</evidence>
<evidence type="ECO:0000256" key="10">
    <source>
        <dbReference type="PROSITE-ProRule" id="PRU00285"/>
    </source>
</evidence>
<comment type="subcellular location">
    <subcellularLocation>
        <location evidence="2">Cell projection</location>
        <location evidence="2">Cilium</location>
        <location evidence="2">Flagellum</location>
    </subcellularLocation>
    <subcellularLocation>
        <location evidence="3">Cytoplasm</location>
        <location evidence="3">Cytoskeleton</location>
        <location evidence="3">Microtubule organizing center</location>
        <location evidence="3">Centrosome</location>
    </subcellularLocation>
</comment>
<evidence type="ECO:0000256" key="4">
    <source>
        <dbReference type="ARBA" id="ARBA00019020"/>
    </source>
</evidence>
<feature type="non-terminal residue" evidence="13">
    <location>
        <position position="1"/>
    </location>
</feature>
<protein>
    <recommendedName>
        <fullName evidence="4">Outer dense fiber protein 1</fullName>
    </recommendedName>
</protein>
<dbReference type="Pfam" id="PF00011">
    <property type="entry name" value="HSP20"/>
    <property type="match status" value="1"/>
</dbReference>
<dbReference type="GO" id="GO:0007283">
    <property type="term" value="P:spermatogenesis"/>
    <property type="evidence" value="ECO:0007669"/>
    <property type="project" value="UniProtKB-KW"/>
</dbReference>
<dbReference type="InterPro" id="IPR037389">
    <property type="entry name" value="ODFP"/>
</dbReference>
<name>A0A7K5HIC8_CROSL</name>
<dbReference type="GO" id="GO:0031514">
    <property type="term" value="C:motile cilium"/>
    <property type="evidence" value="ECO:0007669"/>
    <property type="project" value="UniProtKB-SubCell"/>
</dbReference>
<dbReference type="GO" id="GO:0005813">
    <property type="term" value="C:centrosome"/>
    <property type="evidence" value="ECO:0007669"/>
    <property type="project" value="UniProtKB-SubCell"/>
</dbReference>
<keyword evidence="7" id="KW-0282">Flagellum</keyword>
<sequence>SIERRLNRLLDSSDDHEILALVDVQGFDPKEITVTVKDGKVKVTAEHKEEHSTKRGKECNYRKMMKEISLPQGVSGDKVSYLL</sequence>
<gene>
    <name evidence="13" type="primary">Odf1</name>
    <name evidence="13" type="ORF">CROSUL_R11019</name>
</gene>
<dbReference type="InterPro" id="IPR008978">
    <property type="entry name" value="HSP20-like_chaperone"/>
</dbReference>
<keyword evidence="6" id="KW-0221">Differentiation</keyword>
<feature type="non-terminal residue" evidence="13">
    <location>
        <position position="83"/>
    </location>
</feature>
<organism evidence="13 14">
    <name type="scientific">Crotophaga sulcirostris</name>
    <name type="common">Groove-billed ani</name>
    <dbReference type="NCBI Taxonomy" id="33598"/>
    <lineage>
        <taxon>Eukaryota</taxon>
        <taxon>Metazoa</taxon>
        <taxon>Chordata</taxon>
        <taxon>Craniata</taxon>
        <taxon>Vertebrata</taxon>
        <taxon>Euteleostomi</taxon>
        <taxon>Archelosauria</taxon>
        <taxon>Archosauria</taxon>
        <taxon>Dinosauria</taxon>
        <taxon>Saurischia</taxon>
        <taxon>Theropoda</taxon>
        <taxon>Coelurosauria</taxon>
        <taxon>Aves</taxon>
        <taxon>Neognathae</taxon>
        <taxon>Neoaves</taxon>
        <taxon>Otidimorphae</taxon>
        <taxon>Cuculiformes</taxon>
        <taxon>Crotophagidae</taxon>
        <taxon>Crotophaga</taxon>
    </lineage>
</organism>